<organism evidence="1 2">
    <name type="scientific">Megaselia scalaris</name>
    <name type="common">Humpbacked fly</name>
    <name type="synonym">Phora scalaris</name>
    <dbReference type="NCBI Taxonomy" id="36166"/>
    <lineage>
        <taxon>Eukaryota</taxon>
        <taxon>Metazoa</taxon>
        <taxon>Ecdysozoa</taxon>
        <taxon>Arthropoda</taxon>
        <taxon>Hexapoda</taxon>
        <taxon>Insecta</taxon>
        <taxon>Pterygota</taxon>
        <taxon>Neoptera</taxon>
        <taxon>Endopterygota</taxon>
        <taxon>Diptera</taxon>
        <taxon>Brachycera</taxon>
        <taxon>Muscomorpha</taxon>
        <taxon>Platypezoidea</taxon>
        <taxon>Phoridae</taxon>
        <taxon>Megaseliini</taxon>
        <taxon>Megaselia</taxon>
    </lineage>
</organism>
<evidence type="ECO:0000313" key="1">
    <source>
        <dbReference type="EnsemblMetazoa" id="MESCA002520-PA"/>
    </source>
</evidence>
<proteinExistence type="predicted"/>
<dbReference type="EnsemblMetazoa" id="MESCA002520-RA">
    <property type="protein sequence ID" value="MESCA002520-PA"/>
    <property type="gene ID" value="MESCA002520"/>
</dbReference>
<sequence length="510" mass="58705">MLFDDRLGTQIFSALPDVIDRVNKGLRTTAVMSEFLCQVNVAVSLAEVLMSPFLRNLNFESMPKMLRHLFYTKLKDFSGLYYLNLSSLSGGWKTCEMEPTVLKGICSMKHLKCLVLNYDCTDNILELLQTACPYLETLDISSSKSITNNSVKYLIELENIRQLQLYRTGVTIEGYTRLLINLKYIEDVGRFDEIGRALELVDQTIHTYDEMDRRKLSLKVFVSRYVTMKHLQLLALWCPEITTVSLFHNPLINDLMFLIPINKLMTLKLLSCDFFGDQVRDVLQVKGCNLTHLHFEHVDQIDMNALIYISQYCPDLKSLTIYNCDMVETINIKLNDSTLTSSTNLYKKLKEGLSKDVLQKLNLTLFWSPPNNSVCPSSIAKYFTDLGYEVEQHEIEAKLSLNKTFRIPKIDKDYIHEIVEYVGLNLLECETEDLGENLVIYVPEIELGNQRTLEISKTKWVAFNVCGFENVPKGDALNLKHRGDDDFFVFLYSENNYLIYKSTGNNKVSK</sequence>
<dbReference type="GO" id="GO:0031146">
    <property type="term" value="P:SCF-dependent proteasomal ubiquitin-dependent protein catabolic process"/>
    <property type="evidence" value="ECO:0007669"/>
    <property type="project" value="TreeGrafter"/>
</dbReference>
<reference evidence="1" key="2">
    <citation type="submission" date="2015-06" db="UniProtKB">
        <authorList>
            <consortium name="EnsemblMetazoa"/>
        </authorList>
    </citation>
    <scope>IDENTIFICATION</scope>
</reference>
<dbReference type="Proteomes" id="UP000015102">
    <property type="component" value="Unassembled WGS sequence"/>
</dbReference>
<keyword evidence="2" id="KW-1185">Reference proteome</keyword>
<dbReference type="SMART" id="SM00367">
    <property type="entry name" value="LRR_CC"/>
    <property type="match status" value="3"/>
</dbReference>
<dbReference type="AlphaFoldDB" id="T1GGJ9"/>
<dbReference type="EMBL" id="CAQQ02095592">
    <property type="status" value="NOT_ANNOTATED_CDS"/>
    <property type="molecule type" value="Genomic_DNA"/>
</dbReference>
<dbReference type="Gene3D" id="3.80.10.10">
    <property type="entry name" value="Ribonuclease Inhibitor"/>
    <property type="match status" value="2"/>
</dbReference>
<dbReference type="OMA" id="CRYLANF"/>
<evidence type="ECO:0000313" key="2">
    <source>
        <dbReference type="Proteomes" id="UP000015102"/>
    </source>
</evidence>
<protein>
    <submittedName>
        <fullName evidence="1">Uncharacterized protein</fullName>
    </submittedName>
</protein>
<dbReference type="STRING" id="36166.T1GGJ9"/>
<dbReference type="GO" id="GO:0019005">
    <property type="term" value="C:SCF ubiquitin ligase complex"/>
    <property type="evidence" value="ECO:0007669"/>
    <property type="project" value="TreeGrafter"/>
</dbReference>
<dbReference type="InterPro" id="IPR006553">
    <property type="entry name" value="Leu-rich_rpt_Cys-con_subtyp"/>
</dbReference>
<dbReference type="InterPro" id="IPR032675">
    <property type="entry name" value="LRR_dom_sf"/>
</dbReference>
<name>T1GGJ9_MEGSC</name>
<dbReference type="PANTHER" id="PTHR13318">
    <property type="entry name" value="PARTNER OF PAIRED, ISOFORM B-RELATED"/>
    <property type="match status" value="1"/>
</dbReference>
<dbReference type="HOGENOM" id="CLU_016361_0_0_1"/>
<reference evidence="2" key="1">
    <citation type="submission" date="2013-02" db="EMBL/GenBank/DDBJ databases">
        <authorList>
            <person name="Hughes D."/>
        </authorList>
    </citation>
    <scope>NUCLEOTIDE SEQUENCE</scope>
    <source>
        <strain>Durham</strain>
        <strain evidence="2">NC isolate 2 -- Noor lab</strain>
    </source>
</reference>
<dbReference type="SUPFAM" id="SSF52047">
    <property type="entry name" value="RNI-like"/>
    <property type="match status" value="1"/>
</dbReference>
<accession>T1GGJ9</accession>